<proteinExistence type="predicted"/>
<reference evidence="2" key="1">
    <citation type="submission" date="2016-03" db="EMBL/GenBank/DDBJ databases">
        <authorList>
            <person name="Heylen K."/>
            <person name="De Vos P."/>
            <person name="Vekeman B."/>
        </authorList>
    </citation>
    <scope>NUCLEOTIDE SEQUENCE [LARGE SCALE GENOMIC DNA]</scope>
    <source>
        <strain evidence="2">R-45363</strain>
    </source>
</reference>
<accession>A0A177MQX7</accession>
<gene>
    <name evidence="1" type="ORF">A1332_08320</name>
</gene>
<dbReference type="Proteomes" id="UP000078090">
    <property type="component" value="Unassembled WGS sequence"/>
</dbReference>
<dbReference type="AlphaFoldDB" id="A0A177MQX7"/>
<evidence type="ECO:0000313" key="2">
    <source>
        <dbReference type="Proteomes" id="UP000078090"/>
    </source>
</evidence>
<organism evidence="1 2">
    <name type="scientific">Methylomonas methanica</name>
    <dbReference type="NCBI Taxonomy" id="421"/>
    <lineage>
        <taxon>Bacteria</taxon>
        <taxon>Pseudomonadati</taxon>
        <taxon>Pseudomonadota</taxon>
        <taxon>Gammaproteobacteria</taxon>
        <taxon>Methylococcales</taxon>
        <taxon>Methylococcaceae</taxon>
        <taxon>Methylomonas</taxon>
    </lineage>
</organism>
<comment type="caution">
    <text evidence="1">The sequence shown here is derived from an EMBL/GenBank/DDBJ whole genome shotgun (WGS) entry which is preliminary data.</text>
</comment>
<evidence type="ECO:0000313" key="1">
    <source>
        <dbReference type="EMBL" id="OAI08061.1"/>
    </source>
</evidence>
<dbReference type="EMBL" id="LUUG01000048">
    <property type="protein sequence ID" value="OAI08061.1"/>
    <property type="molecule type" value="Genomic_DNA"/>
</dbReference>
<protein>
    <submittedName>
        <fullName evidence="1">Uncharacterized protein</fullName>
    </submittedName>
</protein>
<sequence length="62" mass="6810">MFKPTLSATEPTIVAADLQSSSANLNYLQLKLCHWPSAAAGHYLPSENIKNSVLNDCFNIIF</sequence>
<name>A0A177MQX7_METMH</name>